<dbReference type="Proteomes" id="UP000694420">
    <property type="component" value="Unplaced"/>
</dbReference>
<accession>A0A8C6Z509</accession>
<protein>
    <submittedName>
        <fullName evidence="1">Uncharacterized protein</fullName>
    </submittedName>
</protein>
<evidence type="ECO:0000313" key="2">
    <source>
        <dbReference type="Proteomes" id="UP000694420"/>
    </source>
</evidence>
<dbReference type="AlphaFoldDB" id="A0A8C6Z509"/>
<sequence length="118" mass="12182">IAPASAAPWQRVPRALPLAAGGKRWFHVPEPRSLGCGNVAARCCSPRGPSGRAQGAVAHFLHANTWEREGTLCGRAREQLVPAARVAASSCTATALPGEPGPPGLCRCPPAFALAPRS</sequence>
<reference evidence="1" key="1">
    <citation type="submission" date="2025-08" db="UniProtKB">
        <authorList>
            <consortium name="Ensembl"/>
        </authorList>
    </citation>
    <scope>IDENTIFICATION</scope>
</reference>
<reference evidence="1" key="2">
    <citation type="submission" date="2025-09" db="UniProtKB">
        <authorList>
            <consortium name="Ensembl"/>
        </authorList>
    </citation>
    <scope>IDENTIFICATION</scope>
</reference>
<dbReference type="Ensembl" id="ENSNPET00000008756.1">
    <property type="protein sequence ID" value="ENSNPEP00000008544.1"/>
    <property type="gene ID" value="ENSNPEG00000006415.1"/>
</dbReference>
<organism evidence="1 2">
    <name type="scientific">Nothoprocta perdicaria</name>
    <name type="common">Chilean tinamou</name>
    <name type="synonym">Crypturus perdicarius</name>
    <dbReference type="NCBI Taxonomy" id="30464"/>
    <lineage>
        <taxon>Eukaryota</taxon>
        <taxon>Metazoa</taxon>
        <taxon>Chordata</taxon>
        <taxon>Craniata</taxon>
        <taxon>Vertebrata</taxon>
        <taxon>Euteleostomi</taxon>
        <taxon>Archelosauria</taxon>
        <taxon>Archosauria</taxon>
        <taxon>Dinosauria</taxon>
        <taxon>Saurischia</taxon>
        <taxon>Theropoda</taxon>
        <taxon>Coelurosauria</taxon>
        <taxon>Aves</taxon>
        <taxon>Palaeognathae</taxon>
        <taxon>Tinamiformes</taxon>
        <taxon>Tinamidae</taxon>
        <taxon>Nothoprocta</taxon>
    </lineage>
</organism>
<keyword evidence="2" id="KW-1185">Reference proteome</keyword>
<evidence type="ECO:0000313" key="1">
    <source>
        <dbReference type="Ensembl" id="ENSNPEP00000008544.1"/>
    </source>
</evidence>
<name>A0A8C6Z509_NOTPE</name>
<proteinExistence type="predicted"/>